<name>A0A7W5C1N2_9GAMM</name>
<accession>A0A7W5C1N2</accession>
<dbReference type="InterPro" id="IPR021431">
    <property type="entry name" value="DUF3080"/>
</dbReference>
<dbReference type="RefSeq" id="WP_246393021.1">
    <property type="nucleotide sequence ID" value="NZ_JACHXM010000025.1"/>
</dbReference>
<evidence type="ECO:0008006" key="3">
    <source>
        <dbReference type="Google" id="ProtNLM"/>
    </source>
</evidence>
<reference evidence="1 2" key="1">
    <citation type="submission" date="2020-08" db="EMBL/GenBank/DDBJ databases">
        <title>Genomic Encyclopedia of Type Strains, Phase III (KMG-III): the genomes of soil and plant-associated and newly described type strains.</title>
        <authorList>
            <person name="Whitman W."/>
        </authorList>
    </citation>
    <scope>NUCLEOTIDE SEQUENCE [LARGE SCALE GENOMIC DNA]</scope>
    <source>
        <strain evidence="1 2">CECT 5995</strain>
    </source>
</reference>
<dbReference type="AlphaFoldDB" id="A0A7W5C1N2"/>
<dbReference type="Proteomes" id="UP000525987">
    <property type="component" value="Unassembled WGS sequence"/>
</dbReference>
<dbReference type="Pfam" id="PF11279">
    <property type="entry name" value="DUF3080"/>
    <property type="match status" value="1"/>
</dbReference>
<proteinExistence type="predicted"/>
<organism evidence="1 2">
    <name type="scientific">Halomonas organivorans</name>
    <dbReference type="NCBI Taxonomy" id="257772"/>
    <lineage>
        <taxon>Bacteria</taxon>
        <taxon>Pseudomonadati</taxon>
        <taxon>Pseudomonadota</taxon>
        <taxon>Gammaproteobacteria</taxon>
        <taxon>Oceanospirillales</taxon>
        <taxon>Halomonadaceae</taxon>
        <taxon>Halomonas</taxon>
    </lineage>
</organism>
<protein>
    <recommendedName>
        <fullName evidence="3">DUF3080 domain-containing protein</fullName>
    </recommendedName>
</protein>
<comment type="caution">
    <text evidence="1">The sequence shown here is derived from an EMBL/GenBank/DDBJ whole genome shotgun (WGS) entry which is preliminary data.</text>
</comment>
<keyword evidence="2" id="KW-1185">Reference proteome</keyword>
<sequence>MAWLLNGCGEGPAGALLGDYQQRLAAALDLAPPTKARPTNIGDFPGPDARLFTLPETREGLLDVFALRGCHIANLVAGRNNQLGKVAAPSQRWLYELALWRRLSGCWNTEVPATLGDNDKARLARLTQLKTDQLPRASWNALFASSEWVDSFSRASSPLPPDALSEVDVQLPALAYLREATLHQFDRRWEADSATLEGHLKTLQERPLTAELLRALMLAERRLSEASRLLETALEDEACPATPAGLPSFSGDTRLVAWLDRLELASRRWLSAVHRLLDAQLISPRPAIVTYRRRWLSLEDPRAPWPALATARQRHRELRASLLRHCR</sequence>
<evidence type="ECO:0000313" key="2">
    <source>
        <dbReference type="Proteomes" id="UP000525987"/>
    </source>
</evidence>
<evidence type="ECO:0000313" key="1">
    <source>
        <dbReference type="EMBL" id="MBB3142704.1"/>
    </source>
</evidence>
<dbReference type="EMBL" id="JACHXM010000025">
    <property type="protein sequence ID" value="MBB3142704.1"/>
    <property type="molecule type" value="Genomic_DNA"/>
</dbReference>
<gene>
    <name evidence="1" type="ORF">FHR96_003604</name>
</gene>